<sequence length="306" mass="35034">MRNKRSFELIKENYIERKLASTRQPATLAKLLDLLNLNNPEQVNKLMERGVFDIRNDQMAAVIKSLSQVLSSELVQYYIKKLPLEMRKPFQDKLLDEESSILLLSLSLWVRSDSALWVYVENLTLNRYYWGCYMGMAAGSLMILISLLGCMGTLLESRLLIYTFVLLTAISTMFSVALLVLVWRVPGGDRLQNEIAQELKSHIDHIDYSDRSRDFLDLIQIKLQCCGAYTFVDYKNSMLPIPQSCSSDRTNNINYRSCSEMLRRYLEIRGGAMGGFALSLVLLQLILAILTLGFAYFVKSPRPVQL</sequence>
<evidence type="ECO:0000313" key="8">
    <source>
        <dbReference type="Proteomes" id="UP000825002"/>
    </source>
</evidence>
<dbReference type="PANTHER" id="PTHR19282:SF551">
    <property type="entry name" value="RE08073P-RELATED"/>
    <property type="match status" value="1"/>
</dbReference>
<feature type="transmembrane region" description="Helical" evidence="6">
    <location>
        <begin position="271"/>
        <end position="298"/>
    </location>
</feature>
<dbReference type="Gene3D" id="1.10.1450.10">
    <property type="entry name" value="Tetraspanin"/>
    <property type="match status" value="1"/>
</dbReference>
<comment type="similarity">
    <text evidence="2">Belongs to the tetraspanin (TM4SF) family.</text>
</comment>
<dbReference type="SUPFAM" id="SSF48652">
    <property type="entry name" value="Tetraspanin"/>
    <property type="match status" value="1"/>
</dbReference>
<feature type="transmembrane region" description="Helical" evidence="6">
    <location>
        <begin position="161"/>
        <end position="183"/>
    </location>
</feature>
<name>A0ABQ7SC86_9ACAR</name>
<dbReference type="InterPro" id="IPR018499">
    <property type="entry name" value="Tetraspanin/Peripherin"/>
</dbReference>
<feature type="transmembrane region" description="Helical" evidence="6">
    <location>
        <begin position="132"/>
        <end position="155"/>
    </location>
</feature>
<organism evidence="7 8">
    <name type="scientific">Fragariocoptes setiger</name>
    <dbReference type="NCBI Taxonomy" id="1670756"/>
    <lineage>
        <taxon>Eukaryota</taxon>
        <taxon>Metazoa</taxon>
        <taxon>Ecdysozoa</taxon>
        <taxon>Arthropoda</taxon>
        <taxon>Chelicerata</taxon>
        <taxon>Arachnida</taxon>
        <taxon>Acari</taxon>
        <taxon>Acariformes</taxon>
        <taxon>Trombidiformes</taxon>
        <taxon>Prostigmata</taxon>
        <taxon>Eupodina</taxon>
        <taxon>Eriophyoidea</taxon>
        <taxon>Phytoptidae</taxon>
        <taxon>Fragariocoptes</taxon>
    </lineage>
</organism>
<dbReference type="CDD" id="cd03127">
    <property type="entry name" value="tetraspanin_LEL"/>
    <property type="match status" value="1"/>
</dbReference>
<dbReference type="PROSITE" id="PS00421">
    <property type="entry name" value="TM4_1"/>
    <property type="match status" value="1"/>
</dbReference>
<evidence type="ECO:0000256" key="1">
    <source>
        <dbReference type="ARBA" id="ARBA00004141"/>
    </source>
</evidence>
<keyword evidence="3 6" id="KW-0812">Transmembrane</keyword>
<reference evidence="7 8" key="1">
    <citation type="submission" date="2020-10" db="EMBL/GenBank/DDBJ databases">
        <authorList>
            <person name="Klimov P.B."/>
            <person name="Dyachkov S.M."/>
            <person name="Chetverikov P.E."/>
        </authorList>
    </citation>
    <scope>NUCLEOTIDE SEQUENCE [LARGE SCALE GENOMIC DNA]</scope>
    <source>
        <strain evidence="7">BMOC 18-1129-001#AD2665</strain>
        <tissue evidence="7">Entire mites</tissue>
    </source>
</reference>
<evidence type="ECO:0000256" key="2">
    <source>
        <dbReference type="ARBA" id="ARBA00006840"/>
    </source>
</evidence>
<keyword evidence="5 6" id="KW-0472">Membrane</keyword>
<evidence type="ECO:0000256" key="6">
    <source>
        <dbReference type="SAM" id="Phobius"/>
    </source>
</evidence>
<gene>
    <name evidence="7" type="primary">Tsp2A</name>
    <name evidence="7" type="ORF">GZH46_00452</name>
</gene>
<dbReference type="InterPro" id="IPR008952">
    <property type="entry name" value="Tetraspanin_EC2_sf"/>
</dbReference>
<dbReference type="Pfam" id="PF00335">
    <property type="entry name" value="Tetraspanin"/>
    <property type="match status" value="1"/>
</dbReference>
<keyword evidence="8" id="KW-1185">Reference proteome</keyword>
<dbReference type="Proteomes" id="UP000825002">
    <property type="component" value="Unassembled WGS sequence"/>
</dbReference>
<evidence type="ECO:0000313" key="7">
    <source>
        <dbReference type="EMBL" id="KAG9510987.1"/>
    </source>
</evidence>
<proteinExistence type="inferred from homology"/>
<accession>A0ABQ7SC86</accession>
<comment type="caution">
    <text evidence="7">The sequence shown here is derived from an EMBL/GenBank/DDBJ whole genome shotgun (WGS) entry which is preliminary data.</text>
</comment>
<dbReference type="PANTHER" id="PTHR19282">
    <property type="entry name" value="TETRASPANIN"/>
    <property type="match status" value="1"/>
</dbReference>
<dbReference type="InterPro" id="IPR018503">
    <property type="entry name" value="Tetraspanin_CS"/>
</dbReference>
<comment type="subcellular location">
    <subcellularLocation>
        <location evidence="1">Membrane</location>
        <topology evidence="1">Multi-pass membrane protein</topology>
    </subcellularLocation>
</comment>
<dbReference type="EMBL" id="JAIFTH010000044">
    <property type="protein sequence ID" value="KAG9510987.1"/>
    <property type="molecule type" value="Genomic_DNA"/>
</dbReference>
<dbReference type="PRINTS" id="PR00259">
    <property type="entry name" value="TMFOUR"/>
</dbReference>
<keyword evidence="4 6" id="KW-1133">Transmembrane helix</keyword>
<evidence type="ECO:0000256" key="3">
    <source>
        <dbReference type="ARBA" id="ARBA00022692"/>
    </source>
</evidence>
<protein>
    <submittedName>
        <fullName evidence="7">Tetraspanin-2A</fullName>
    </submittedName>
</protein>
<evidence type="ECO:0000256" key="4">
    <source>
        <dbReference type="ARBA" id="ARBA00022989"/>
    </source>
</evidence>
<evidence type="ECO:0000256" key="5">
    <source>
        <dbReference type="ARBA" id="ARBA00023136"/>
    </source>
</evidence>